<dbReference type="InterPro" id="IPR004263">
    <property type="entry name" value="Exostosin"/>
</dbReference>
<keyword evidence="5" id="KW-0333">Golgi apparatus</keyword>
<dbReference type="GO" id="GO:0016757">
    <property type="term" value="F:glycosyltransferase activity"/>
    <property type="evidence" value="ECO:0007669"/>
    <property type="project" value="UniProtKB-KW"/>
</dbReference>
<comment type="similarity">
    <text evidence="2">Belongs to the glycosyltransferase 47 family.</text>
</comment>
<evidence type="ECO:0000256" key="4">
    <source>
        <dbReference type="ARBA" id="ARBA00022968"/>
    </source>
</evidence>
<comment type="subcellular location">
    <subcellularLocation>
        <location evidence="1">Golgi apparatus membrane</location>
        <topology evidence="1">Single-pass type II membrane protein</topology>
    </subcellularLocation>
</comment>
<sequence length="422" mass="48204">MADSLQSSSSSKLVYFVVIPLILICGLVLILNQKPSTTYSWPGSGVPPPVSAKNREQTSWAAPPPTAVATVEDQIVEKNYSDLERAEASLARARARIQEAQRSNQTSYDPDYVPSGPMYRNPNAFHSKFRTRDPGKAHVFFVPISAQSIANYAYVIHNRAWSPLQNIARDYVNLISTKYPYWNRTLGHDHFMLACHDWAPKISKGVPRLFKNSIRVLCNANTSEGFKPSVDVSMPEIYLPGGKMDGLIGGPPPSNRSVLVFYSGGVHGYIRQILMDQWKDKDPDIQIHEYLPRNMSYYDMFRKSKYCICPSGWEVASPRTVEALYTGCVPVLLKDHYAKPFDDVLDWSKFSVDIRVSQIAELKNVLMAIPEERYIEMQRIGVEVRRHFEVNSPPKRYDVFHMILHSIWLRRMNVQLHDTYED</sequence>
<evidence type="ECO:0000256" key="5">
    <source>
        <dbReference type="ARBA" id="ARBA00023034"/>
    </source>
</evidence>
<dbReference type="PANTHER" id="PTHR11062">
    <property type="entry name" value="EXOSTOSIN HEPARAN SULFATE GLYCOSYLTRANSFERASE -RELATED"/>
    <property type="match status" value="1"/>
</dbReference>
<gene>
    <name evidence="9" type="ORF">Slati_2822300</name>
</gene>
<evidence type="ECO:0000259" key="8">
    <source>
        <dbReference type="Pfam" id="PF03016"/>
    </source>
</evidence>
<evidence type="ECO:0000256" key="2">
    <source>
        <dbReference type="ARBA" id="ARBA00010271"/>
    </source>
</evidence>
<feature type="transmembrane region" description="Helical" evidence="7">
    <location>
        <begin position="13"/>
        <end position="31"/>
    </location>
</feature>
<reference evidence="9" key="2">
    <citation type="journal article" date="2024" name="Plant">
        <title>Genomic evolution and insights into agronomic trait innovations of Sesamum species.</title>
        <authorList>
            <person name="Miao H."/>
            <person name="Wang L."/>
            <person name="Qu L."/>
            <person name="Liu H."/>
            <person name="Sun Y."/>
            <person name="Le M."/>
            <person name="Wang Q."/>
            <person name="Wei S."/>
            <person name="Zheng Y."/>
            <person name="Lin W."/>
            <person name="Duan Y."/>
            <person name="Cao H."/>
            <person name="Xiong S."/>
            <person name="Wang X."/>
            <person name="Wei L."/>
            <person name="Li C."/>
            <person name="Ma Q."/>
            <person name="Ju M."/>
            <person name="Zhao R."/>
            <person name="Li G."/>
            <person name="Mu C."/>
            <person name="Tian Q."/>
            <person name="Mei H."/>
            <person name="Zhang T."/>
            <person name="Gao T."/>
            <person name="Zhang H."/>
        </authorList>
    </citation>
    <scope>NUCLEOTIDE SEQUENCE</scope>
    <source>
        <strain evidence="9">KEN1</strain>
    </source>
</reference>
<accession>A0AAW2V9S5</accession>
<organism evidence="9">
    <name type="scientific">Sesamum latifolium</name>
    <dbReference type="NCBI Taxonomy" id="2727402"/>
    <lineage>
        <taxon>Eukaryota</taxon>
        <taxon>Viridiplantae</taxon>
        <taxon>Streptophyta</taxon>
        <taxon>Embryophyta</taxon>
        <taxon>Tracheophyta</taxon>
        <taxon>Spermatophyta</taxon>
        <taxon>Magnoliopsida</taxon>
        <taxon>eudicotyledons</taxon>
        <taxon>Gunneridae</taxon>
        <taxon>Pentapetalae</taxon>
        <taxon>asterids</taxon>
        <taxon>lamiids</taxon>
        <taxon>Lamiales</taxon>
        <taxon>Pedaliaceae</taxon>
        <taxon>Sesamum</taxon>
    </lineage>
</organism>
<keyword evidence="3" id="KW-0328">Glycosyltransferase</keyword>
<dbReference type="Pfam" id="PF03016">
    <property type="entry name" value="Exostosin_GT47"/>
    <property type="match status" value="1"/>
</dbReference>
<evidence type="ECO:0000256" key="7">
    <source>
        <dbReference type="SAM" id="Phobius"/>
    </source>
</evidence>
<feature type="coiled-coil region" evidence="6">
    <location>
        <begin position="76"/>
        <end position="103"/>
    </location>
</feature>
<keyword evidence="3" id="KW-0808">Transferase</keyword>
<keyword evidence="7" id="KW-0812">Transmembrane</keyword>
<dbReference type="AlphaFoldDB" id="A0AAW2V9S5"/>
<proteinExistence type="inferred from homology"/>
<dbReference type="EMBL" id="JACGWN010000010">
    <property type="protein sequence ID" value="KAL0426475.1"/>
    <property type="molecule type" value="Genomic_DNA"/>
</dbReference>
<evidence type="ECO:0000256" key="3">
    <source>
        <dbReference type="ARBA" id="ARBA00022676"/>
    </source>
</evidence>
<evidence type="ECO:0000256" key="6">
    <source>
        <dbReference type="SAM" id="Coils"/>
    </source>
</evidence>
<protein>
    <submittedName>
        <fullName evidence="9">Glycosyltransferase</fullName>
    </submittedName>
</protein>
<keyword evidence="4" id="KW-0735">Signal-anchor</keyword>
<evidence type="ECO:0000256" key="1">
    <source>
        <dbReference type="ARBA" id="ARBA00004323"/>
    </source>
</evidence>
<comment type="caution">
    <text evidence="9">The sequence shown here is derived from an EMBL/GenBank/DDBJ whole genome shotgun (WGS) entry which is preliminary data.</text>
</comment>
<name>A0AAW2V9S5_9LAMI</name>
<reference evidence="9" key="1">
    <citation type="submission" date="2020-06" db="EMBL/GenBank/DDBJ databases">
        <authorList>
            <person name="Li T."/>
            <person name="Hu X."/>
            <person name="Zhang T."/>
            <person name="Song X."/>
            <person name="Zhang H."/>
            <person name="Dai N."/>
            <person name="Sheng W."/>
            <person name="Hou X."/>
            <person name="Wei L."/>
        </authorList>
    </citation>
    <scope>NUCLEOTIDE SEQUENCE</scope>
    <source>
        <strain evidence="9">KEN1</strain>
        <tissue evidence="9">Leaf</tissue>
    </source>
</reference>
<keyword evidence="7" id="KW-1133">Transmembrane helix</keyword>
<feature type="domain" description="Exostosin GT47" evidence="8">
    <location>
        <begin position="125"/>
        <end position="368"/>
    </location>
</feature>
<dbReference type="InterPro" id="IPR040911">
    <property type="entry name" value="Exostosin_GT47"/>
</dbReference>
<keyword evidence="7" id="KW-0472">Membrane</keyword>
<evidence type="ECO:0000313" key="9">
    <source>
        <dbReference type="EMBL" id="KAL0426475.1"/>
    </source>
</evidence>
<dbReference type="GO" id="GO:0000139">
    <property type="term" value="C:Golgi membrane"/>
    <property type="evidence" value="ECO:0007669"/>
    <property type="project" value="UniProtKB-SubCell"/>
</dbReference>
<keyword evidence="6" id="KW-0175">Coiled coil</keyword>
<dbReference type="PANTHER" id="PTHR11062:SF247">
    <property type="entry name" value="EXOSTOSIN GT47 DOMAIN-CONTAINING PROTEIN"/>
    <property type="match status" value="1"/>
</dbReference>